<dbReference type="Proteomes" id="UP000827092">
    <property type="component" value="Unassembled WGS sequence"/>
</dbReference>
<gene>
    <name evidence="2" type="ORF">JTE90_012027</name>
</gene>
<evidence type="ECO:0000256" key="1">
    <source>
        <dbReference type="SAM" id="MobiDB-lite"/>
    </source>
</evidence>
<evidence type="ECO:0000313" key="2">
    <source>
        <dbReference type="EMBL" id="KAG8182005.1"/>
    </source>
</evidence>
<name>A0AAV6UD75_9ARAC</name>
<comment type="caution">
    <text evidence="2">The sequence shown here is derived from an EMBL/GenBank/DDBJ whole genome shotgun (WGS) entry which is preliminary data.</text>
</comment>
<accession>A0AAV6UD75</accession>
<evidence type="ECO:0000313" key="3">
    <source>
        <dbReference type="Proteomes" id="UP000827092"/>
    </source>
</evidence>
<dbReference type="AlphaFoldDB" id="A0AAV6UD75"/>
<reference evidence="2 3" key="1">
    <citation type="journal article" date="2022" name="Nat. Ecol. Evol.">
        <title>A masculinizing supergene underlies an exaggerated male reproductive morph in a spider.</title>
        <authorList>
            <person name="Hendrickx F."/>
            <person name="De Corte Z."/>
            <person name="Sonet G."/>
            <person name="Van Belleghem S.M."/>
            <person name="Kostlbacher S."/>
            <person name="Vangestel C."/>
        </authorList>
    </citation>
    <scope>NUCLEOTIDE SEQUENCE [LARGE SCALE GENOMIC DNA]</scope>
    <source>
        <strain evidence="2">W744_W776</strain>
    </source>
</reference>
<feature type="region of interest" description="Disordered" evidence="1">
    <location>
        <begin position="1"/>
        <end position="22"/>
    </location>
</feature>
<dbReference type="EMBL" id="JAFNEN010000484">
    <property type="protein sequence ID" value="KAG8182005.1"/>
    <property type="molecule type" value="Genomic_DNA"/>
</dbReference>
<organism evidence="2 3">
    <name type="scientific">Oedothorax gibbosus</name>
    <dbReference type="NCBI Taxonomy" id="931172"/>
    <lineage>
        <taxon>Eukaryota</taxon>
        <taxon>Metazoa</taxon>
        <taxon>Ecdysozoa</taxon>
        <taxon>Arthropoda</taxon>
        <taxon>Chelicerata</taxon>
        <taxon>Arachnida</taxon>
        <taxon>Araneae</taxon>
        <taxon>Araneomorphae</taxon>
        <taxon>Entelegynae</taxon>
        <taxon>Araneoidea</taxon>
        <taxon>Linyphiidae</taxon>
        <taxon>Erigoninae</taxon>
        <taxon>Oedothorax</taxon>
    </lineage>
</organism>
<sequence length="206" mass="23429">MILSEHGWTLQEPMTSNDTGADRRMKSKWGVIFIESRTSRFFESLSIHQVDGLMPMVGRNSFCDRRDLIFHKNYQLHLFQNRHHQTNKTASVFFYDHQGIPLHLKALGPIRGTAHSPQTNDLQENDLHASKSSGVAAICEYSLSAIVTASRRQALLSKEVTETQKCEIKEINSRNSRCSSIETQGDPLCQHHIVSCQRALLFSSEF</sequence>
<proteinExistence type="predicted"/>
<protein>
    <submittedName>
        <fullName evidence="2">Uncharacterized protein</fullName>
    </submittedName>
</protein>
<keyword evidence="3" id="KW-1185">Reference proteome</keyword>